<accession>A0A7Y2W478</accession>
<dbReference type="RefSeq" id="WP_170280029.1">
    <property type="nucleotide sequence ID" value="NZ_JABEQY010000005.1"/>
</dbReference>
<name>A0A7Y2W478_9HYPH</name>
<dbReference type="AlphaFoldDB" id="A0A7Y2W478"/>
<reference evidence="2 3" key="1">
    <citation type="submission" date="2020-04" db="EMBL/GenBank/DDBJ databases">
        <title>Rhizobium bacterial biofertilizers improve the content of phenolic compounds of Lactuca sativa L. under non-saline and saline-stress conditions.</title>
        <authorList>
            <person name="Ayuso-Calles M."/>
            <person name="Garcia-Estevez I."/>
            <person name="Jimenez-Gomez A."/>
            <person name="Flores-Felix J.D."/>
            <person name="Escribano-Bailon M."/>
            <person name="Rivas R."/>
        </authorList>
    </citation>
    <scope>NUCLEOTIDE SEQUENCE [LARGE SCALE GENOMIC DNA]</scope>
    <source>
        <strain evidence="2 3">GPTR02</strain>
    </source>
</reference>
<comment type="caution">
    <text evidence="2">The sequence shown here is derived from an EMBL/GenBank/DDBJ whole genome shotgun (WGS) entry which is preliminary data.</text>
</comment>
<dbReference type="Gene3D" id="3.40.50.1820">
    <property type="entry name" value="alpha/beta hydrolase"/>
    <property type="match status" value="1"/>
</dbReference>
<dbReference type="GO" id="GO:0016020">
    <property type="term" value="C:membrane"/>
    <property type="evidence" value="ECO:0007669"/>
    <property type="project" value="TreeGrafter"/>
</dbReference>
<dbReference type="PANTHER" id="PTHR43798:SF33">
    <property type="entry name" value="HYDROLASE, PUTATIVE (AFU_ORTHOLOGUE AFUA_2G14860)-RELATED"/>
    <property type="match status" value="1"/>
</dbReference>
<proteinExistence type="predicted"/>
<dbReference type="GO" id="GO:0016787">
    <property type="term" value="F:hydrolase activity"/>
    <property type="evidence" value="ECO:0007669"/>
    <property type="project" value="UniProtKB-KW"/>
</dbReference>
<feature type="domain" description="AB hydrolase-1" evidence="1">
    <location>
        <begin position="39"/>
        <end position="282"/>
    </location>
</feature>
<keyword evidence="2" id="KW-0378">Hydrolase</keyword>
<dbReference type="PANTHER" id="PTHR43798">
    <property type="entry name" value="MONOACYLGLYCEROL LIPASE"/>
    <property type="match status" value="1"/>
</dbReference>
<dbReference type="SUPFAM" id="SSF53474">
    <property type="entry name" value="alpha/beta-Hydrolases"/>
    <property type="match status" value="1"/>
</dbReference>
<dbReference type="InterPro" id="IPR050266">
    <property type="entry name" value="AB_hydrolase_sf"/>
</dbReference>
<protein>
    <submittedName>
        <fullName evidence="2">Alpha/beta hydrolase</fullName>
    </submittedName>
</protein>
<evidence type="ECO:0000259" key="1">
    <source>
        <dbReference type="Pfam" id="PF00561"/>
    </source>
</evidence>
<dbReference type="Proteomes" id="UP000530654">
    <property type="component" value="Unassembled WGS sequence"/>
</dbReference>
<evidence type="ECO:0000313" key="3">
    <source>
        <dbReference type="Proteomes" id="UP000530654"/>
    </source>
</evidence>
<dbReference type="InterPro" id="IPR029058">
    <property type="entry name" value="AB_hydrolase_fold"/>
</dbReference>
<sequence>MPDTDAVGFQERFYTSADGLRLYARDYRPNGAASAGRLPVICLPGLTRNTRDFHPLALLLSRDTTAPRRVIALDSRGRGNSAWDENKANYNLAIEAGDVIAACAALGVERAIFIGTSRGGLILHLIAATRPDLLEAVILNDIGPVLEAEGLARIRDYLNSGRKPGDWNEAAVILKENHGASFTTLAEEDWHEMALALYRDIDGRPVADFDPAIAEALKSVDFSQPMPDLWEQFDHLSRFPLMLVRGENTSLLSKETADEMARRHPRLILHAADGQGHAPLLHHAGIPAAIGAFLATCGLPD</sequence>
<dbReference type="EMBL" id="JABEQY010000005">
    <property type="protein sequence ID" value="NNH62884.1"/>
    <property type="molecule type" value="Genomic_DNA"/>
</dbReference>
<evidence type="ECO:0000313" key="2">
    <source>
        <dbReference type="EMBL" id="NNH62884.1"/>
    </source>
</evidence>
<dbReference type="InterPro" id="IPR000073">
    <property type="entry name" value="AB_hydrolase_1"/>
</dbReference>
<organism evidence="2 3">
    <name type="scientific">Rhizobium laguerreae</name>
    <dbReference type="NCBI Taxonomy" id="1076926"/>
    <lineage>
        <taxon>Bacteria</taxon>
        <taxon>Pseudomonadati</taxon>
        <taxon>Pseudomonadota</taxon>
        <taxon>Alphaproteobacteria</taxon>
        <taxon>Hyphomicrobiales</taxon>
        <taxon>Rhizobiaceae</taxon>
        <taxon>Rhizobium/Agrobacterium group</taxon>
        <taxon>Rhizobium</taxon>
    </lineage>
</organism>
<dbReference type="Pfam" id="PF00561">
    <property type="entry name" value="Abhydrolase_1"/>
    <property type="match status" value="1"/>
</dbReference>
<gene>
    <name evidence="2" type="ORF">HLI17_06175</name>
</gene>